<organism evidence="4 5">
    <name type="scientific">Prosthecomicrobium pneumaticum</name>
    <dbReference type="NCBI Taxonomy" id="81895"/>
    <lineage>
        <taxon>Bacteria</taxon>
        <taxon>Pseudomonadati</taxon>
        <taxon>Pseudomonadota</taxon>
        <taxon>Alphaproteobacteria</taxon>
        <taxon>Hyphomicrobiales</taxon>
        <taxon>Kaistiaceae</taxon>
        <taxon>Prosthecomicrobium</taxon>
    </lineage>
</organism>
<dbReference type="EMBL" id="JACHOO010000004">
    <property type="protein sequence ID" value="MBB5753094.1"/>
    <property type="molecule type" value="Genomic_DNA"/>
</dbReference>
<dbReference type="CDD" id="cd01949">
    <property type="entry name" value="GGDEF"/>
    <property type="match status" value="1"/>
</dbReference>
<dbReference type="SUPFAM" id="SSF55785">
    <property type="entry name" value="PYP-like sensor domain (PAS domain)"/>
    <property type="match status" value="2"/>
</dbReference>
<reference evidence="4 5" key="1">
    <citation type="submission" date="2020-08" db="EMBL/GenBank/DDBJ databases">
        <title>Genomic Encyclopedia of Type Strains, Phase IV (KMG-IV): sequencing the most valuable type-strain genomes for metagenomic binning, comparative biology and taxonomic classification.</title>
        <authorList>
            <person name="Goeker M."/>
        </authorList>
    </citation>
    <scope>NUCLEOTIDE SEQUENCE [LARGE SCALE GENOMIC DNA]</scope>
    <source>
        <strain evidence="4 5">DSM 16268</strain>
    </source>
</reference>
<dbReference type="Gene3D" id="3.20.20.450">
    <property type="entry name" value="EAL domain"/>
    <property type="match status" value="1"/>
</dbReference>
<feature type="domain" description="PAC" evidence="1">
    <location>
        <begin position="321"/>
        <end position="373"/>
    </location>
</feature>
<dbReference type="PROSITE" id="PS50887">
    <property type="entry name" value="GGDEF"/>
    <property type="match status" value="1"/>
</dbReference>
<dbReference type="PANTHER" id="PTHR44757">
    <property type="entry name" value="DIGUANYLATE CYCLASE DGCP"/>
    <property type="match status" value="1"/>
</dbReference>
<accession>A0A7W9FLW5</accession>
<dbReference type="InterPro" id="IPR035919">
    <property type="entry name" value="EAL_sf"/>
</dbReference>
<dbReference type="Gene3D" id="3.30.70.270">
    <property type="match status" value="1"/>
</dbReference>
<keyword evidence="5" id="KW-1185">Reference proteome</keyword>
<dbReference type="Pfam" id="PF08447">
    <property type="entry name" value="PAS_3"/>
    <property type="match status" value="1"/>
</dbReference>
<dbReference type="SUPFAM" id="SSF55073">
    <property type="entry name" value="Nucleotide cyclase"/>
    <property type="match status" value="1"/>
</dbReference>
<dbReference type="PROSITE" id="PS50113">
    <property type="entry name" value="PAC"/>
    <property type="match status" value="1"/>
</dbReference>
<evidence type="ECO:0000259" key="3">
    <source>
        <dbReference type="PROSITE" id="PS50887"/>
    </source>
</evidence>
<dbReference type="AlphaFoldDB" id="A0A7W9FLW5"/>
<dbReference type="InterPro" id="IPR001633">
    <property type="entry name" value="EAL_dom"/>
</dbReference>
<gene>
    <name evidence="4" type="ORF">GGQ63_002160</name>
</gene>
<dbReference type="PANTHER" id="PTHR44757:SF2">
    <property type="entry name" value="BIOFILM ARCHITECTURE MAINTENANCE PROTEIN MBAA"/>
    <property type="match status" value="1"/>
</dbReference>
<dbReference type="Proteomes" id="UP000523821">
    <property type="component" value="Unassembled WGS sequence"/>
</dbReference>
<dbReference type="Gene3D" id="3.30.450.20">
    <property type="entry name" value="PAS domain"/>
    <property type="match status" value="2"/>
</dbReference>
<dbReference type="InterPro" id="IPR000700">
    <property type="entry name" value="PAS-assoc_C"/>
</dbReference>
<feature type="domain" description="EAL" evidence="2">
    <location>
        <begin position="544"/>
        <end position="799"/>
    </location>
</feature>
<dbReference type="PROSITE" id="PS50883">
    <property type="entry name" value="EAL"/>
    <property type="match status" value="1"/>
</dbReference>
<evidence type="ECO:0000259" key="2">
    <source>
        <dbReference type="PROSITE" id="PS50883"/>
    </source>
</evidence>
<dbReference type="SMART" id="SM00052">
    <property type="entry name" value="EAL"/>
    <property type="match status" value="1"/>
</dbReference>
<dbReference type="CDD" id="cd01948">
    <property type="entry name" value="EAL"/>
    <property type="match status" value="1"/>
</dbReference>
<feature type="domain" description="GGDEF" evidence="3">
    <location>
        <begin position="402"/>
        <end position="535"/>
    </location>
</feature>
<dbReference type="InterPro" id="IPR035965">
    <property type="entry name" value="PAS-like_dom_sf"/>
</dbReference>
<dbReference type="InterPro" id="IPR052155">
    <property type="entry name" value="Biofilm_reg_signaling"/>
</dbReference>
<name>A0A7W9FLW5_9HYPH</name>
<dbReference type="NCBIfam" id="TIGR00254">
    <property type="entry name" value="GGDEF"/>
    <property type="match status" value="1"/>
</dbReference>
<dbReference type="FunFam" id="3.20.20.450:FF:000001">
    <property type="entry name" value="Cyclic di-GMP phosphodiesterase yahA"/>
    <property type="match status" value="1"/>
</dbReference>
<dbReference type="InterPro" id="IPR000160">
    <property type="entry name" value="GGDEF_dom"/>
</dbReference>
<evidence type="ECO:0000313" key="5">
    <source>
        <dbReference type="Proteomes" id="UP000523821"/>
    </source>
</evidence>
<dbReference type="SMART" id="SM00267">
    <property type="entry name" value="GGDEF"/>
    <property type="match status" value="1"/>
</dbReference>
<dbReference type="RefSeq" id="WP_183855586.1">
    <property type="nucleotide sequence ID" value="NZ_JACHOO010000004.1"/>
</dbReference>
<dbReference type="InterPro" id="IPR000014">
    <property type="entry name" value="PAS"/>
</dbReference>
<sequence>MPRTEVPIVPAVLPTITDLPLSLLGRPIFVYDLDRRVFASANPAALRLFGLAAADTGDVGRLMDDSIATRIVLSDYRDRLSVSGGTIDDRWTFFPPVRSMTLDCRLSAVVLEDGRIGLMFEAAEIEAGDREDRRAVEVLHHIRTMVWLYDCGGAAVFRNPAAMAAFGGAQHRFVDRFVDRAEGAALWQASLAGATSGGIYRVATLNGARWHGLDVSPIRDPVTGDLHVLVNERDVTRIKTIEQKLRDRERQLITAQEIGGLGDWRYDPQRRVFEISTSLAAIYELDHLTVHADEVNGLLPEDERGAVRAQFLAAFQTGEVYDLRHRIVTRSGMVRHVAVRGAVFTDEATGEREMIGILRDVSDEVRARERIEHLALHDTVTGLANRAQFVDRLGRAMGGAESCGALILVDLDGFKDINDTRGHAAGDAVLKEIGVRLMRLARAGDVVARLGGDEFALILPDLVERTSLERRTRELLDALSAPILVEGAFVSVGASIGVSRWPEDGQDPESLQRNADLALYSAKGEGGEVAHFFSRAMRLAVEERRRLLDDLRHAIERRQLDVYFQPLVELEKRRVAGFEALVRWEHPNWGVIPPDSFVPIAESSGLMQPLGAQVLHTALGQIRQWLDEGLEPGTVAVNLGADQLRGEDLVGLIADTLAAFDLPAWRLEIEVTETVTLGRRAAEVVALLERLHDLGVRIVLDDFGTGHASLTHLKRLPVDRLKIDRSFVADIERDASNAAIVKAVLGLGRSLSVSVVAEGVETPAQVRFLRQHGCDVVQGYLFGKPMPREEAGEWLRSMRFAAIAG</sequence>
<dbReference type="SUPFAM" id="SSF141868">
    <property type="entry name" value="EAL domain-like"/>
    <property type="match status" value="1"/>
</dbReference>
<dbReference type="InterPro" id="IPR029787">
    <property type="entry name" value="Nucleotide_cyclase"/>
</dbReference>
<protein>
    <submittedName>
        <fullName evidence="4">Diguanylate cyclase (GGDEF)-like protein/PAS domain S-box-containing protein</fullName>
    </submittedName>
</protein>
<dbReference type="NCBIfam" id="TIGR00229">
    <property type="entry name" value="sensory_box"/>
    <property type="match status" value="1"/>
</dbReference>
<evidence type="ECO:0000259" key="1">
    <source>
        <dbReference type="PROSITE" id="PS50113"/>
    </source>
</evidence>
<dbReference type="InterPro" id="IPR043128">
    <property type="entry name" value="Rev_trsase/Diguanyl_cyclase"/>
</dbReference>
<comment type="caution">
    <text evidence="4">The sequence shown here is derived from an EMBL/GenBank/DDBJ whole genome shotgun (WGS) entry which is preliminary data.</text>
</comment>
<dbReference type="InterPro" id="IPR013655">
    <property type="entry name" value="PAS_fold_3"/>
</dbReference>
<proteinExistence type="predicted"/>
<dbReference type="Pfam" id="PF00990">
    <property type="entry name" value="GGDEF"/>
    <property type="match status" value="1"/>
</dbReference>
<evidence type="ECO:0000313" key="4">
    <source>
        <dbReference type="EMBL" id="MBB5753094.1"/>
    </source>
</evidence>
<dbReference type="Pfam" id="PF00563">
    <property type="entry name" value="EAL"/>
    <property type="match status" value="1"/>
</dbReference>